<dbReference type="AlphaFoldDB" id="A0A4S8LYD6"/>
<organism evidence="2 3">
    <name type="scientific">Dendrothele bispora (strain CBS 962.96)</name>
    <dbReference type="NCBI Taxonomy" id="1314807"/>
    <lineage>
        <taxon>Eukaryota</taxon>
        <taxon>Fungi</taxon>
        <taxon>Dikarya</taxon>
        <taxon>Basidiomycota</taxon>
        <taxon>Agaricomycotina</taxon>
        <taxon>Agaricomycetes</taxon>
        <taxon>Agaricomycetidae</taxon>
        <taxon>Agaricales</taxon>
        <taxon>Agaricales incertae sedis</taxon>
        <taxon>Dendrothele</taxon>
    </lineage>
</organism>
<proteinExistence type="predicted"/>
<feature type="compositionally biased region" description="Basic and acidic residues" evidence="1">
    <location>
        <begin position="116"/>
        <end position="127"/>
    </location>
</feature>
<name>A0A4S8LYD6_DENBC</name>
<feature type="compositionally biased region" description="Basic and acidic residues" evidence="1">
    <location>
        <begin position="226"/>
        <end position="235"/>
    </location>
</feature>
<keyword evidence="3" id="KW-1185">Reference proteome</keyword>
<sequence length="317" mass="36024">MSEFSELAKGPEFTFHTQIQPHSTPKPDRDLITLESFHSPNGDNRVSMRSVTPQSTSQKRSIAHSTAPKPNPNREEDESDENGSNGGYGIDTDDGYGDEDSNEGYEECNHDVTGTVKDEGYEGDRDATSTVDDDSNTSQKAISTLPPTFQALVTSALGDKVRNKQPRQNTLLNFFKPATPSEIKEQRRRNFKILKSVGEKTAMNEQNQQLEERGHQQELATNRQRRFQEREKEKKIAAGEPVDRRWKWVPVISSMIEQAARKAIMPWHPNKITRAAKLISPYIFERLTLLVVGRWIDGKAKVQGIYRWRDSVLKNVK</sequence>
<evidence type="ECO:0000313" key="3">
    <source>
        <dbReference type="Proteomes" id="UP000297245"/>
    </source>
</evidence>
<protein>
    <submittedName>
        <fullName evidence="2">Uncharacterized protein</fullName>
    </submittedName>
</protein>
<feature type="compositionally biased region" description="Acidic residues" evidence="1">
    <location>
        <begin position="91"/>
        <end position="106"/>
    </location>
</feature>
<reference evidence="2 3" key="1">
    <citation type="journal article" date="2019" name="Nat. Ecol. Evol.">
        <title>Megaphylogeny resolves global patterns of mushroom evolution.</title>
        <authorList>
            <person name="Varga T."/>
            <person name="Krizsan K."/>
            <person name="Foldi C."/>
            <person name="Dima B."/>
            <person name="Sanchez-Garcia M."/>
            <person name="Sanchez-Ramirez S."/>
            <person name="Szollosi G.J."/>
            <person name="Szarkandi J.G."/>
            <person name="Papp V."/>
            <person name="Albert L."/>
            <person name="Andreopoulos W."/>
            <person name="Angelini C."/>
            <person name="Antonin V."/>
            <person name="Barry K.W."/>
            <person name="Bougher N.L."/>
            <person name="Buchanan P."/>
            <person name="Buyck B."/>
            <person name="Bense V."/>
            <person name="Catcheside P."/>
            <person name="Chovatia M."/>
            <person name="Cooper J."/>
            <person name="Damon W."/>
            <person name="Desjardin D."/>
            <person name="Finy P."/>
            <person name="Geml J."/>
            <person name="Haridas S."/>
            <person name="Hughes K."/>
            <person name="Justo A."/>
            <person name="Karasinski D."/>
            <person name="Kautmanova I."/>
            <person name="Kiss B."/>
            <person name="Kocsube S."/>
            <person name="Kotiranta H."/>
            <person name="LaButti K.M."/>
            <person name="Lechner B.E."/>
            <person name="Liimatainen K."/>
            <person name="Lipzen A."/>
            <person name="Lukacs Z."/>
            <person name="Mihaltcheva S."/>
            <person name="Morgado L.N."/>
            <person name="Niskanen T."/>
            <person name="Noordeloos M.E."/>
            <person name="Ohm R.A."/>
            <person name="Ortiz-Santana B."/>
            <person name="Ovrebo C."/>
            <person name="Racz N."/>
            <person name="Riley R."/>
            <person name="Savchenko A."/>
            <person name="Shiryaev A."/>
            <person name="Soop K."/>
            <person name="Spirin V."/>
            <person name="Szebenyi C."/>
            <person name="Tomsovsky M."/>
            <person name="Tulloss R.E."/>
            <person name="Uehling J."/>
            <person name="Grigoriev I.V."/>
            <person name="Vagvolgyi C."/>
            <person name="Papp T."/>
            <person name="Martin F.M."/>
            <person name="Miettinen O."/>
            <person name="Hibbett D.S."/>
            <person name="Nagy L.G."/>
        </authorList>
    </citation>
    <scope>NUCLEOTIDE SEQUENCE [LARGE SCALE GENOMIC DNA]</scope>
    <source>
        <strain evidence="2 3">CBS 962.96</strain>
    </source>
</reference>
<feature type="compositionally biased region" description="Polar residues" evidence="1">
    <location>
        <begin position="36"/>
        <end position="64"/>
    </location>
</feature>
<accession>A0A4S8LYD6</accession>
<feature type="region of interest" description="Disordered" evidence="1">
    <location>
        <begin position="205"/>
        <end position="235"/>
    </location>
</feature>
<evidence type="ECO:0000256" key="1">
    <source>
        <dbReference type="SAM" id="MobiDB-lite"/>
    </source>
</evidence>
<dbReference type="Proteomes" id="UP000297245">
    <property type="component" value="Unassembled WGS sequence"/>
</dbReference>
<gene>
    <name evidence="2" type="ORF">K435DRAFT_860209</name>
</gene>
<evidence type="ECO:0000313" key="2">
    <source>
        <dbReference type="EMBL" id="THU94742.1"/>
    </source>
</evidence>
<feature type="region of interest" description="Disordered" evidence="1">
    <location>
        <begin position="1"/>
        <end position="142"/>
    </location>
</feature>
<dbReference type="EMBL" id="ML179216">
    <property type="protein sequence ID" value="THU94742.1"/>
    <property type="molecule type" value="Genomic_DNA"/>
</dbReference>